<dbReference type="PROSITE" id="PS01098">
    <property type="entry name" value="LIPASE_GDSL_SER"/>
    <property type="match status" value="1"/>
</dbReference>
<dbReference type="PANTHER" id="PTHR30383">
    <property type="entry name" value="THIOESTERASE 1/PROTEASE 1/LYSOPHOSPHOLIPASE L1"/>
    <property type="match status" value="1"/>
</dbReference>
<dbReference type="AlphaFoldDB" id="A0A381N0R2"/>
<feature type="domain" description="SGNH hydrolase-type esterase" evidence="1">
    <location>
        <begin position="71"/>
        <end position="231"/>
    </location>
</feature>
<dbReference type="Gene3D" id="3.40.50.1110">
    <property type="entry name" value="SGNH hydrolase"/>
    <property type="match status" value="1"/>
</dbReference>
<dbReference type="GO" id="GO:0004622">
    <property type="term" value="F:phosphatidylcholine lysophospholipase activity"/>
    <property type="evidence" value="ECO:0007669"/>
    <property type="project" value="TreeGrafter"/>
</dbReference>
<dbReference type="SUPFAM" id="SSF52266">
    <property type="entry name" value="SGNH hydrolase"/>
    <property type="match status" value="1"/>
</dbReference>
<dbReference type="InterPro" id="IPR051532">
    <property type="entry name" value="Ester_Hydrolysis_Enzymes"/>
</dbReference>
<organism evidence="2">
    <name type="scientific">marine metagenome</name>
    <dbReference type="NCBI Taxonomy" id="408172"/>
    <lineage>
        <taxon>unclassified sequences</taxon>
        <taxon>metagenomes</taxon>
        <taxon>ecological metagenomes</taxon>
    </lineage>
</organism>
<sequence>MVQLLHNREMSTCSRSSLGRALGVVLFVGMGGCGPDAALVPVVGETDGVGTRPAVSLAASGGSERGPLLVVLGDSLTAGLGLEGDQAYPALLQERFHRDGYDLTVVNAGVSGDTTAAGLRRAEWSLAGDVRILIVALGGNDGLRGLPVEQMKQNLTEIVALARDRGIPVLLAGMEAPPNYGSVYTAEFRAAFQDVADDFAVAFMPFLLDGVAAVPALNQPDGIHPTAEGSAIVANRVYEALAPLLVGLPSTVR</sequence>
<dbReference type="Pfam" id="PF13472">
    <property type="entry name" value="Lipase_GDSL_2"/>
    <property type="match status" value="1"/>
</dbReference>
<accession>A0A381N0R2</accession>
<dbReference type="EMBL" id="UINC01000025">
    <property type="protein sequence ID" value="SUZ47614.1"/>
    <property type="molecule type" value="Genomic_DNA"/>
</dbReference>
<evidence type="ECO:0000259" key="1">
    <source>
        <dbReference type="Pfam" id="PF13472"/>
    </source>
</evidence>
<dbReference type="InterPro" id="IPR013830">
    <property type="entry name" value="SGNH_hydro"/>
</dbReference>
<dbReference type="CDD" id="cd01822">
    <property type="entry name" value="Lysophospholipase_L1_like"/>
    <property type="match status" value="1"/>
</dbReference>
<dbReference type="InterPro" id="IPR008265">
    <property type="entry name" value="Lipase_GDSL_AS"/>
</dbReference>
<reference evidence="2" key="1">
    <citation type="submission" date="2018-05" db="EMBL/GenBank/DDBJ databases">
        <authorList>
            <person name="Lanie J.A."/>
            <person name="Ng W.-L."/>
            <person name="Kazmierczak K.M."/>
            <person name="Andrzejewski T.M."/>
            <person name="Davidsen T.M."/>
            <person name="Wayne K.J."/>
            <person name="Tettelin H."/>
            <person name="Glass J.I."/>
            <person name="Rusch D."/>
            <person name="Podicherti R."/>
            <person name="Tsui H.-C.T."/>
            <person name="Winkler M.E."/>
        </authorList>
    </citation>
    <scope>NUCLEOTIDE SEQUENCE</scope>
</reference>
<dbReference type="GO" id="GO:0006629">
    <property type="term" value="P:lipid metabolic process"/>
    <property type="evidence" value="ECO:0007669"/>
    <property type="project" value="InterPro"/>
</dbReference>
<proteinExistence type="predicted"/>
<evidence type="ECO:0000313" key="2">
    <source>
        <dbReference type="EMBL" id="SUZ47614.1"/>
    </source>
</evidence>
<dbReference type="PANTHER" id="PTHR30383:SF24">
    <property type="entry name" value="THIOESTERASE 1_PROTEASE 1_LYSOPHOSPHOLIPASE L1"/>
    <property type="match status" value="1"/>
</dbReference>
<protein>
    <recommendedName>
        <fullName evidence="1">SGNH hydrolase-type esterase domain-containing protein</fullName>
    </recommendedName>
</protein>
<name>A0A381N0R2_9ZZZZ</name>
<dbReference type="InterPro" id="IPR036514">
    <property type="entry name" value="SGNH_hydro_sf"/>
</dbReference>
<gene>
    <name evidence="2" type="ORF">METZ01_LOCUS468</name>
</gene>